<feature type="domain" description="Tail sheath protein C-terminal" evidence="4">
    <location>
        <begin position="468"/>
        <end position="571"/>
    </location>
</feature>
<dbReference type="EMBL" id="JAMPKX010000001">
    <property type="protein sequence ID" value="MEP0945948.1"/>
    <property type="molecule type" value="Genomic_DNA"/>
</dbReference>
<name>A0ABV0K1Z6_9CYAN</name>
<evidence type="ECO:0000256" key="2">
    <source>
        <dbReference type="SAM" id="MobiDB-lite"/>
    </source>
</evidence>
<evidence type="ECO:0000313" key="5">
    <source>
        <dbReference type="EMBL" id="MEP0945948.1"/>
    </source>
</evidence>
<evidence type="ECO:0000259" key="3">
    <source>
        <dbReference type="Pfam" id="PF04984"/>
    </source>
</evidence>
<gene>
    <name evidence="5" type="ORF">NC992_03595</name>
</gene>
<dbReference type="RefSeq" id="WP_242021399.1">
    <property type="nucleotide sequence ID" value="NZ_JAMPKX010000001.1"/>
</dbReference>
<feature type="compositionally biased region" description="Pro residues" evidence="2">
    <location>
        <begin position="156"/>
        <end position="166"/>
    </location>
</feature>
<dbReference type="PANTHER" id="PTHR35861">
    <property type="match status" value="1"/>
</dbReference>
<dbReference type="Pfam" id="PF04984">
    <property type="entry name" value="Phage_sheath_1"/>
    <property type="match status" value="1"/>
</dbReference>
<organism evidence="5 6">
    <name type="scientific">Leptolyngbya subtilissima DQ-A4</name>
    <dbReference type="NCBI Taxonomy" id="2933933"/>
    <lineage>
        <taxon>Bacteria</taxon>
        <taxon>Bacillati</taxon>
        <taxon>Cyanobacteriota</taxon>
        <taxon>Cyanophyceae</taxon>
        <taxon>Leptolyngbyales</taxon>
        <taxon>Leptolyngbyaceae</taxon>
        <taxon>Leptolyngbya group</taxon>
        <taxon>Leptolyngbya</taxon>
    </lineage>
</organism>
<accession>A0ABV0K1Z6</accession>
<dbReference type="PANTHER" id="PTHR35861:SF1">
    <property type="entry name" value="PHAGE TAIL SHEATH PROTEIN"/>
    <property type="match status" value="1"/>
</dbReference>
<dbReference type="Pfam" id="PF17482">
    <property type="entry name" value="Phage_sheath_1C"/>
    <property type="match status" value="1"/>
</dbReference>
<reference evidence="5 6" key="1">
    <citation type="submission" date="2022-04" db="EMBL/GenBank/DDBJ databases">
        <title>Positive selection, recombination, and allopatry shape intraspecific diversity of widespread and dominant cyanobacteria.</title>
        <authorList>
            <person name="Wei J."/>
            <person name="Shu W."/>
            <person name="Hu C."/>
        </authorList>
    </citation>
    <scope>NUCLEOTIDE SEQUENCE [LARGE SCALE GENOMIC DNA]</scope>
    <source>
        <strain evidence="5 6">DQ-A4</strain>
    </source>
</reference>
<evidence type="ECO:0000313" key="6">
    <source>
        <dbReference type="Proteomes" id="UP001482513"/>
    </source>
</evidence>
<dbReference type="InterPro" id="IPR052042">
    <property type="entry name" value="Tail_sheath_structural"/>
</dbReference>
<dbReference type="InterPro" id="IPR020287">
    <property type="entry name" value="Tail_sheath_C"/>
</dbReference>
<sequence>MTTYLSPGIYVKEVSSGAVSIAGVGTSTAGFIGVLDSADSPDSNPTVPRGSGDSNPSPEPLGTDKPTPVSSGGAEVTAKGSAIERKSFTFDVKSPFGGETSKYTFFPEGDERNTAPNSLEVEGDSFKITDKTATITFTTAIPAGKKLLATYTLPSQPTPPAPPTPAPQTSTNPRYVLQKVIGEVVGKGDGTKTKFALSRYPVGNQGVAVTVGTGNQPTVTVNNDLEKQVSTITLNSPPSADAQITVDYYPLSVAGGEVQLCTNFTEFKKSFGDFSTVEGQSNLAHAVYGFFRNGGTRCFVTWVATKNIDTALEDFAAIDEIAIVAAPGSTDLATLGKLSDHCQALGDRVAIFDALRVLKSAEPGQDGNPGESGYAALYYPWIQVLDPATNQNKYVPPSGHIAGVYARVDAQRGVHKAPANEVVLGAIGLETALTRAKQDGLNPKGVNCIRNLNGNITVWGARTWGGDDNGEFKYINIRRLFNYLRESIDEGTQWVVFEPNSPELWARVRRSVTAFLTMVWRSGALFGATPEEAFFVQCDAETNPPEARDAGQLNVKIGVAVVKPAEFVIFELSQWSGGK</sequence>
<dbReference type="Gene3D" id="3.40.50.11780">
    <property type="match status" value="1"/>
</dbReference>
<keyword evidence="6" id="KW-1185">Reference proteome</keyword>
<evidence type="ECO:0000259" key="4">
    <source>
        <dbReference type="Pfam" id="PF17482"/>
    </source>
</evidence>
<dbReference type="Proteomes" id="UP001482513">
    <property type="component" value="Unassembled WGS sequence"/>
</dbReference>
<dbReference type="InterPro" id="IPR035089">
    <property type="entry name" value="Phage_sheath_subtilisin"/>
</dbReference>
<feature type="region of interest" description="Disordered" evidence="2">
    <location>
        <begin position="151"/>
        <end position="171"/>
    </location>
</feature>
<comment type="similarity">
    <text evidence="1">Belongs to the myoviridae tail sheath protein family.</text>
</comment>
<evidence type="ECO:0000256" key="1">
    <source>
        <dbReference type="ARBA" id="ARBA00008005"/>
    </source>
</evidence>
<proteinExistence type="inferred from homology"/>
<feature type="domain" description="Tail sheath protein subtilisin-like" evidence="3">
    <location>
        <begin position="371"/>
        <end position="463"/>
    </location>
</feature>
<protein>
    <submittedName>
        <fullName evidence="5">Phage tail sheath subtilisin-like domain-containing protein</fullName>
    </submittedName>
</protein>
<feature type="compositionally biased region" description="Polar residues" evidence="2">
    <location>
        <begin position="40"/>
        <end position="56"/>
    </location>
</feature>
<feature type="region of interest" description="Disordered" evidence="2">
    <location>
        <begin position="35"/>
        <end position="80"/>
    </location>
</feature>
<comment type="caution">
    <text evidence="5">The sequence shown here is derived from an EMBL/GenBank/DDBJ whole genome shotgun (WGS) entry which is preliminary data.</text>
</comment>